<dbReference type="InterPro" id="IPR001304">
    <property type="entry name" value="C-type_lectin-like"/>
</dbReference>
<dbReference type="OrthoDB" id="6155413at2759"/>
<gene>
    <name evidence="3" type="ORF">MCOR_48128</name>
</gene>
<evidence type="ECO:0000313" key="4">
    <source>
        <dbReference type="Proteomes" id="UP000507470"/>
    </source>
</evidence>
<organism evidence="3 4">
    <name type="scientific">Mytilus coruscus</name>
    <name type="common">Sea mussel</name>
    <dbReference type="NCBI Taxonomy" id="42192"/>
    <lineage>
        <taxon>Eukaryota</taxon>
        <taxon>Metazoa</taxon>
        <taxon>Spiralia</taxon>
        <taxon>Lophotrochozoa</taxon>
        <taxon>Mollusca</taxon>
        <taxon>Bivalvia</taxon>
        <taxon>Autobranchia</taxon>
        <taxon>Pteriomorphia</taxon>
        <taxon>Mytilida</taxon>
        <taxon>Mytiloidea</taxon>
        <taxon>Mytilidae</taxon>
        <taxon>Mytilinae</taxon>
        <taxon>Mytilus</taxon>
    </lineage>
</organism>
<feature type="chain" id="PRO_5026800306" evidence="1">
    <location>
        <begin position="19"/>
        <end position="173"/>
    </location>
</feature>
<dbReference type="AlphaFoldDB" id="A0A6J8E8Q7"/>
<dbReference type="InterPro" id="IPR050111">
    <property type="entry name" value="C-type_lectin/snaclec_domain"/>
</dbReference>
<dbReference type="CDD" id="cd00037">
    <property type="entry name" value="CLECT"/>
    <property type="match status" value="1"/>
</dbReference>
<dbReference type="InterPro" id="IPR016187">
    <property type="entry name" value="CTDL_fold"/>
</dbReference>
<name>A0A6J8E8Q7_MYTCO</name>
<dbReference type="SUPFAM" id="SSF56436">
    <property type="entry name" value="C-type lectin-like"/>
    <property type="match status" value="1"/>
</dbReference>
<sequence>MIFSIVFVVLGFVSMIKSESCLGQKEKSLISGIRSSLKTLEEKLEGWKEYKNHCYYFSSDTKTWPEAERKCRNKGGYLVQISGSSENSWVVTILTKAVQHQFGYWMGATNVKDGQWKWINDLSKVQYSNWIPGQPDNSKGVEDCASFWKDNNYNWNDVKSNHDGLGYICEKLV</sequence>
<dbReference type="Proteomes" id="UP000507470">
    <property type="component" value="Unassembled WGS sequence"/>
</dbReference>
<reference evidence="3 4" key="1">
    <citation type="submission" date="2020-06" db="EMBL/GenBank/DDBJ databases">
        <authorList>
            <person name="Li R."/>
            <person name="Bekaert M."/>
        </authorList>
    </citation>
    <scope>NUCLEOTIDE SEQUENCE [LARGE SCALE GENOMIC DNA]</scope>
    <source>
        <strain evidence="4">wild</strain>
    </source>
</reference>
<dbReference type="Gene3D" id="3.10.100.10">
    <property type="entry name" value="Mannose-Binding Protein A, subunit A"/>
    <property type="match status" value="1"/>
</dbReference>
<accession>A0A6J8E8Q7</accession>
<evidence type="ECO:0000259" key="2">
    <source>
        <dbReference type="PROSITE" id="PS50041"/>
    </source>
</evidence>
<dbReference type="Pfam" id="PF00059">
    <property type="entry name" value="Lectin_C"/>
    <property type="match status" value="1"/>
</dbReference>
<dbReference type="PROSITE" id="PS50041">
    <property type="entry name" value="C_TYPE_LECTIN_2"/>
    <property type="match status" value="1"/>
</dbReference>
<evidence type="ECO:0000313" key="3">
    <source>
        <dbReference type="EMBL" id="CAC5415431.1"/>
    </source>
</evidence>
<dbReference type="SMART" id="SM00034">
    <property type="entry name" value="CLECT"/>
    <property type="match status" value="1"/>
</dbReference>
<protein>
    <submittedName>
        <fullName evidence="3">MRC</fullName>
    </submittedName>
</protein>
<feature type="signal peptide" evidence="1">
    <location>
        <begin position="1"/>
        <end position="18"/>
    </location>
</feature>
<evidence type="ECO:0000256" key="1">
    <source>
        <dbReference type="SAM" id="SignalP"/>
    </source>
</evidence>
<proteinExistence type="predicted"/>
<dbReference type="PANTHER" id="PTHR22803">
    <property type="entry name" value="MANNOSE, PHOSPHOLIPASE, LECTIN RECEPTOR RELATED"/>
    <property type="match status" value="1"/>
</dbReference>
<keyword evidence="1" id="KW-0732">Signal</keyword>
<keyword evidence="4" id="KW-1185">Reference proteome</keyword>
<dbReference type="InterPro" id="IPR016186">
    <property type="entry name" value="C-type_lectin-like/link_sf"/>
</dbReference>
<dbReference type="EMBL" id="CACVKT020008433">
    <property type="protein sequence ID" value="CAC5415431.1"/>
    <property type="molecule type" value="Genomic_DNA"/>
</dbReference>
<feature type="domain" description="C-type lectin" evidence="2">
    <location>
        <begin position="50"/>
        <end position="157"/>
    </location>
</feature>